<keyword evidence="3" id="KW-1185">Reference proteome</keyword>
<dbReference type="AlphaFoldDB" id="A0AAW2YU68"/>
<feature type="compositionally biased region" description="Acidic residues" evidence="1">
    <location>
        <begin position="75"/>
        <end position="91"/>
    </location>
</feature>
<reference evidence="2 3" key="1">
    <citation type="submission" date="2024-03" db="EMBL/GenBank/DDBJ databases">
        <title>The Acrasis kona genome and developmental transcriptomes reveal deep origins of eukaryotic multicellular pathways.</title>
        <authorList>
            <person name="Sheikh S."/>
            <person name="Fu C.-J."/>
            <person name="Brown M.W."/>
            <person name="Baldauf S.L."/>
        </authorList>
    </citation>
    <scope>NUCLEOTIDE SEQUENCE [LARGE SCALE GENOMIC DNA]</scope>
    <source>
        <strain evidence="2 3">ATCC MYA-3509</strain>
    </source>
</reference>
<dbReference type="Proteomes" id="UP001431209">
    <property type="component" value="Unassembled WGS sequence"/>
</dbReference>
<feature type="compositionally biased region" description="Polar residues" evidence="1">
    <location>
        <begin position="209"/>
        <end position="220"/>
    </location>
</feature>
<evidence type="ECO:0000256" key="1">
    <source>
        <dbReference type="SAM" id="MobiDB-lite"/>
    </source>
</evidence>
<feature type="region of interest" description="Disordered" evidence="1">
    <location>
        <begin position="150"/>
        <end position="190"/>
    </location>
</feature>
<proteinExistence type="predicted"/>
<evidence type="ECO:0000313" key="2">
    <source>
        <dbReference type="EMBL" id="KAL0480351.1"/>
    </source>
</evidence>
<feature type="compositionally biased region" description="Low complexity" evidence="1">
    <location>
        <begin position="1"/>
        <end position="15"/>
    </location>
</feature>
<dbReference type="EMBL" id="JAOPGA020000651">
    <property type="protein sequence ID" value="KAL0480351.1"/>
    <property type="molecule type" value="Genomic_DNA"/>
</dbReference>
<comment type="caution">
    <text evidence="2">The sequence shown here is derived from an EMBL/GenBank/DDBJ whole genome shotgun (WGS) entry which is preliminary data.</text>
</comment>
<gene>
    <name evidence="2" type="ORF">AKO1_007091</name>
</gene>
<feature type="region of interest" description="Disordered" evidence="1">
    <location>
        <begin position="1"/>
        <end position="105"/>
    </location>
</feature>
<evidence type="ECO:0000313" key="3">
    <source>
        <dbReference type="Proteomes" id="UP001431209"/>
    </source>
</evidence>
<accession>A0AAW2YU68</accession>
<organism evidence="2 3">
    <name type="scientific">Acrasis kona</name>
    <dbReference type="NCBI Taxonomy" id="1008807"/>
    <lineage>
        <taxon>Eukaryota</taxon>
        <taxon>Discoba</taxon>
        <taxon>Heterolobosea</taxon>
        <taxon>Tetramitia</taxon>
        <taxon>Eutetramitia</taxon>
        <taxon>Acrasidae</taxon>
        <taxon>Acrasis</taxon>
    </lineage>
</organism>
<feature type="compositionally biased region" description="Polar residues" evidence="1">
    <location>
        <begin position="16"/>
        <end position="30"/>
    </location>
</feature>
<protein>
    <submittedName>
        <fullName evidence="2">Uncharacterized protein</fullName>
    </submittedName>
</protein>
<sequence length="286" mass="32101">MTRSRQSRDYSSPSSPTFDNLSTQAPSQRPDSPLIDSDDSVRPDSPQTIYNRLEAESLISPQRSDAQNKKRAPKDDEDNDDEDDGGDDEDKEVGKPKQKRVRLPNDVKATIVRVHMAGQRSWVSTLKNKEVARIMKTYGCSEQSIKNAVRSATTSAGKRSSTGKGKSKRTKVTEAIYSDNSGSDAEQVPKKRLREHEIAALDEGEKAAMQTQESSASMSTIEEVKKSRDDYKNNTQVLRDEIQSRAAEKLRQIQAARAQEESRLAVLKESNKSRERMYTAMEKMVE</sequence>
<feature type="region of interest" description="Disordered" evidence="1">
    <location>
        <begin position="202"/>
        <end position="228"/>
    </location>
</feature>
<feature type="compositionally biased region" description="Low complexity" evidence="1">
    <location>
        <begin position="150"/>
        <end position="164"/>
    </location>
</feature>
<feature type="non-terminal residue" evidence="2">
    <location>
        <position position="286"/>
    </location>
</feature>
<name>A0AAW2YU68_9EUKA</name>